<dbReference type="EMBL" id="CP037452">
    <property type="protein sequence ID" value="QDV50778.1"/>
    <property type="molecule type" value="Genomic_DNA"/>
</dbReference>
<accession>A0A518ICD8</accession>
<reference evidence="1 2" key="1">
    <citation type="submission" date="2019-03" db="EMBL/GenBank/DDBJ databases">
        <title>Deep-cultivation of Planctomycetes and their phenomic and genomic characterization uncovers novel biology.</title>
        <authorList>
            <person name="Wiegand S."/>
            <person name="Jogler M."/>
            <person name="Boedeker C."/>
            <person name="Pinto D."/>
            <person name="Vollmers J."/>
            <person name="Rivas-Marin E."/>
            <person name="Kohn T."/>
            <person name="Peeters S.H."/>
            <person name="Heuer A."/>
            <person name="Rast P."/>
            <person name="Oberbeckmann S."/>
            <person name="Bunk B."/>
            <person name="Jeske O."/>
            <person name="Meyerdierks A."/>
            <person name="Storesund J.E."/>
            <person name="Kallscheuer N."/>
            <person name="Luecker S."/>
            <person name="Lage O.M."/>
            <person name="Pohl T."/>
            <person name="Merkel B.J."/>
            <person name="Hornburger P."/>
            <person name="Mueller R.-W."/>
            <person name="Bruemmer F."/>
            <person name="Labrenz M."/>
            <person name="Spormann A.M."/>
            <person name="Op den Camp H."/>
            <person name="Overmann J."/>
            <person name="Amann R."/>
            <person name="Jetten M.S.M."/>
            <person name="Mascher T."/>
            <person name="Medema M.H."/>
            <person name="Devos D.P."/>
            <person name="Kaster A.-K."/>
            <person name="Ovreas L."/>
            <person name="Rohde M."/>
            <person name="Galperin M.Y."/>
            <person name="Jogler C."/>
        </authorList>
    </citation>
    <scope>NUCLEOTIDE SEQUENCE [LARGE SCALE GENOMIC DNA]</scope>
    <source>
        <strain evidence="1 2">Enr17</strain>
    </source>
</reference>
<evidence type="ECO:0000313" key="1">
    <source>
        <dbReference type="EMBL" id="QDV50778.1"/>
    </source>
</evidence>
<organism evidence="1 2">
    <name type="scientific">Gimesia fumaroli</name>
    <dbReference type="NCBI Taxonomy" id="2527976"/>
    <lineage>
        <taxon>Bacteria</taxon>
        <taxon>Pseudomonadati</taxon>
        <taxon>Planctomycetota</taxon>
        <taxon>Planctomycetia</taxon>
        <taxon>Planctomycetales</taxon>
        <taxon>Planctomycetaceae</taxon>
        <taxon>Gimesia</taxon>
    </lineage>
</organism>
<proteinExistence type="predicted"/>
<protein>
    <submittedName>
        <fullName evidence="1">Uncharacterized protein</fullName>
    </submittedName>
</protein>
<dbReference type="KEGG" id="gfm:Enr17x_28220"/>
<evidence type="ECO:0000313" key="2">
    <source>
        <dbReference type="Proteomes" id="UP000318313"/>
    </source>
</evidence>
<dbReference type="Proteomes" id="UP000318313">
    <property type="component" value="Chromosome"/>
</dbReference>
<gene>
    <name evidence="1" type="ORF">Enr17x_28220</name>
</gene>
<dbReference type="AlphaFoldDB" id="A0A518ICD8"/>
<keyword evidence="2" id="KW-1185">Reference proteome</keyword>
<name>A0A518ICD8_9PLAN</name>
<sequence>MRAQKQRQPKNTIELVVQLNSAKYCCRVSQFFERLAPPAASMRPAPAGQVVDCWREIYLHPRFLARAVFTFLQNFFELGPLLLLRQDFIVNRLHPGEDFLVQLLTDFDDLGVF</sequence>